<evidence type="ECO:0000256" key="1">
    <source>
        <dbReference type="ARBA" id="ARBA00004196"/>
    </source>
</evidence>
<dbReference type="GO" id="GO:1904680">
    <property type="term" value="F:peptide transmembrane transporter activity"/>
    <property type="evidence" value="ECO:0007669"/>
    <property type="project" value="TreeGrafter"/>
</dbReference>
<evidence type="ECO:0000259" key="6">
    <source>
        <dbReference type="Pfam" id="PF00496"/>
    </source>
</evidence>
<dbReference type="SUPFAM" id="SSF53850">
    <property type="entry name" value="Periplasmic binding protein-like II"/>
    <property type="match status" value="1"/>
</dbReference>
<reference evidence="7" key="1">
    <citation type="submission" date="2021-01" db="EMBL/GenBank/DDBJ databases">
        <title>Description of Breznakiella homolactica.</title>
        <authorList>
            <person name="Song Y."/>
            <person name="Brune A."/>
        </authorList>
    </citation>
    <scope>NUCLEOTIDE SEQUENCE</scope>
    <source>
        <strain evidence="7">RmG30</strain>
    </source>
</reference>
<keyword evidence="8" id="KW-1185">Reference proteome</keyword>
<dbReference type="KEGG" id="bhc:JFL75_09130"/>
<dbReference type="Pfam" id="PF00496">
    <property type="entry name" value="SBP_bac_5"/>
    <property type="match status" value="1"/>
</dbReference>
<dbReference type="InterPro" id="IPR030678">
    <property type="entry name" value="Peptide/Ni-bd"/>
</dbReference>
<gene>
    <name evidence="7" type="ORF">JFL75_09130</name>
</gene>
<dbReference type="InterPro" id="IPR000914">
    <property type="entry name" value="SBP_5_dom"/>
</dbReference>
<dbReference type="PANTHER" id="PTHR30290">
    <property type="entry name" value="PERIPLASMIC BINDING COMPONENT OF ABC TRANSPORTER"/>
    <property type="match status" value="1"/>
</dbReference>
<dbReference type="GO" id="GO:0030288">
    <property type="term" value="C:outer membrane-bounded periplasmic space"/>
    <property type="evidence" value="ECO:0007669"/>
    <property type="project" value="UniProtKB-ARBA"/>
</dbReference>
<evidence type="ECO:0000313" key="7">
    <source>
        <dbReference type="EMBL" id="QQO11353.1"/>
    </source>
</evidence>
<evidence type="ECO:0000313" key="8">
    <source>
        <dbReference type="Proteomes" id="UP000595917"/>
    </source>
</evidence>
<dbReference type="PIRSF" id="PIRSF002741">
    <property type="entry name" value="MppA"/>
    <property type="match status" value="1"/>
</dbReference>
<name>A0A7T7XS18_9SPIR</name>
<protein>
    <submittedName>
        <fullName evidence="7">Peptide ABC transporter substrate-binding protein</fullName>
    </submittedName>
</protein>
<dbReference type="Gene3D" id="3.90.76.10">
    <property type="entry name" value="Dipeptide-binding Protein, Domain 1"/>
    <property type="match status" value="1"/>
</dbReference>
<dbReference type="GO" id="GO:0043190">
    <property type="term" value="C:ATP-binding cassette (ABC) transporter complex"/>
    <property type="evidence" value="ECO:0007669"/>
    <property type="project" value="InterPro"/>
</dbReference>
<dbReference type="InterPro" id="IPR039424">
    <property type="entry name" value="SBP_5"/>
</dbReference>
<dbReference type="CDD" id="cd08504">
    <property type="entry name" value="PBP2_OppA"/>
    <property type="match status" value="1"/>
</dbReference>
<dbReference type="AlphaFoldDB" id="A0A7T7XS18"/>
<sequence length="557" mass="63067">MGFALLAGCTSTPREEPIPDDGTELPRPGDGIPEEGPPSAETRPEVRNREELTVVFSKNEVELDFRKSYLASEAQLFTALYEGLFSYHPFTMEPVPALAADWELSEDKKVWTFTIRENAQYWNGDMVMADHFRSAWISLLDPAKDSPYSSLFDVIEGARDYRLGRVEASEVGIEAKDHRTLVVRLNSPASFFPSMLCHHSFSPIHPTMVTSEDWSAKPPVSNGPFYIVDQDEDKLVLARNELYWDAPRVSLKQIIIRFSDDADEAASLWNTGEARWISGDVNIEALSDRSGIIVNAMFATHYYYIRSAREPWGDRRLRKALSISLPWEEIRESHYLPAQTLIYPIPGYPEIKGVTGPEIDEAKNLLEEAGYPGGNGLPELVIRITPSMEASRVAGLMATTWKEKLGIPVKVEVVPYALYFQTLKQNDYEVGFSTWIGDFADPYTFLQMWRRDSNLNDARFSDDDYEALMDKSMYEDGEARWKTLAEAEELLLDRGTVLPVSYSPALNIIDMDELDGWFPNALDIHPFKYFSFKAFKPLPGVALRAPALPENNKEAWG</sequence>
<comment type="similarity">
    <text evidence="2">Belongs to the bacterial solute-binding protein 5 family.</text>
</comment>
<evidence type="ECO:0000256" key="5">
    <source>
        <dbReference type="SAM" id="MobiDB-lite"/>
    </source>
</evidence>
<comment type="subcellular location">
    <subcellularLocation>
        <location evidence="1">Cell envelope</location>
    </subcellularLocation>
</comment>
<keyword evidence="3" id="KW-0813">Transport</keyword>
<dbReference type="Proteomes" id="UP000595917">
    <property type="component" value="Chromosome"/>
</dbReference>
<dbReference type="GO" id="GO:0015833">
    <property type="term" value="P:peptide transport"/>
    <property type="evidence" value="ECO:0007669"/>
    <property type="project" value="TreeGrafter"/>
</dbReference>
<dbReference type="Gene3D" id="3.10.105.10">
    <property type="entry name" value="Dipeptide-binding Protein, Domain 3"/>
    <property type="match status" value="1"/>
</dbReference>
<keyword evidence="4" id="KW-0732">Signal</keyword>
<dbReference type="EMBL" id="CP067089">
    <property type="protein sequence ID" value="QQO11353.1"/>
    <property type="molecule type" value="Genomic_DNA"/>
</dbReference>
<feature type="domain" description="Solute-binding protein family 5" evidence="6">
    <location>
        <begin position="93"/>
        <end position="455"/>
    </location>
</feature>
<dbReference type="Gene3D" id="3.40.190.10">
    <property type="entry name" value="Periplasmic binding protein-like II"/>
    <property type="match status" value="1"/>
</dbReference>
<evidence type="ECO:0000256" key="4">
    <source>
        <dbReference type="ARBA" id="ARBA00022729"/>
    </source>
</evidence>
<organism evidence="7 8">
    <name type="scientific">Breznakiella homolactica</name>
    <dbReference type="NCBI Taxonomy" id="2798577"/>
    <lineage>
        <taxon>Bacteria</taxon>
        <taxon>Pseudomonadati</taxon>
        <taxon>Spirochaetota</taxon>
        <taxon>Spirochaetia</taxon>
        <taxon>Spirochaetales</taxon>
        <taxon>Breznakiellaceae</taxon>
        <taxon>Breznakiella</taxon>
    </lineage>
</organism>
<evidence type="ECO:0000256" key="3">
    <source>
        <dbReference type="ARBA" id="ARBA00022448"/>
    </source>
</evidence>
<proteinExistence type="inferred from homology"/>
<evidence type="ECO:0000256" key="2">
    <source>
        <dbReference type="ARBA" id="ARBA00005695"/>
    </source>
</evidence>
<accession>A0A7T7XS18</accession>
<feature type="region of interest" description="Disordered" evidence="5">
    <location>
        <begin position="1"/>
        <end position="46"/>
    </location>
</feature>
<dbReference type="PANTHER" id="PTHR30290:SF10">
    <property type="entry name" value="PERIPLASMIC OLIGOPEPTIDE-BINDING PROTEIN-RELATED"/>
    <property type="match status" value="1"/>
</dbReference>